<evidence type="ECO:0000256" key="4">
    <source>
        <dbReference type="SAM" id="MobiDB-lite"/>
    </source>
</evidence>
<dbReference type="OMA" id="FRICTER"/>
<keyword evidence="6" id="KW-1185">Reference proteome</keyword>
<dbReference type="EMBL" id="KE651167">
    <property type="protein sequence ID" value="EEB08286.1"/>
    <property type="molecule type" value="Genomic_DNA"/>
</dbReference>
<dbReference type="VEuPathDB" id="FungiDB:SJAG_03432"/>
<protein>
    <submittedName>
        <fullName evidence="5">WDR44 family WD repeat protein</fullName>
    </submittedName>
</protein>
<reference evidence="5 6" key="1">
    <citation type="journal article" date="2011" name="Science">
        <title>Comparative functional genomics of the fission yeasts.</title>
        <authorList>
            <person name="Rhind N."/>
            <person name="Chen Z."/>
            <person name="Yassour M."/>
            <person name="Thompson D.A."/>
            <person name="Haas B.J."/>
            <person name="Habib N."/>
            <person name="Wapinski I."/>
            <person name="Roy S."/>
            <person name="Lin M.F."/>
            <person name="Heiman D.I."/>
            <person name="Young S.K."/>
            <person name="Furuya K."/>
            <person name="Guo Y."/>
            <person name="Pidoux A."/>
            <person name="Chen H.M."/>
            <person name="Robbertse B."/>
            <person name="Goldberg J.M."/>
            <person name="Aoki K."/>
            <person name="Bayne E.H."/>
            <person name="Berlin A.M."/>
            <person name="Desjardins C.A."/>
            <person name="Dobbs E."/>
            <person name="Dukaj L."/>
            <person name="Fan L."/>
            <person name="FitzGerald M.G."/>
            <person name="French C."/>
            <person name="Gujja S."/>
            <person name="Hansen K."/>
            <person name="Keifenheim D."/>
            <person name="Levin J.Z."/>
            <person name="Mosher R.A."/>
            <person name="Mueller C.A."/>
            <person name="Pfiffner J."/>
            <person name="Priest M."/>
            <person name="Russ C."/>
            <person name="Smialowska A."/>
            <person name="Swoboda P."/>
            <person name="Sykes S.M."/>
            <person name="Vaughn M."/>
            <person name="Vengrova S."/>
            <person name="Yoder R."/>
            <person name="Zeng Q."/>
            <person name="Allshire R."/>
            <person name="Baulcombe D."/>
            <person name="Birren B.W."/>
            <person name="Brown W."/>
            <person name="Ekwall K."/>
            <person name="Kellis M."/>
            <person name="Leatherwood J."/>
            <person name="Levin H."/>
            <person name="Margalit H."/>
            <person name="Martienssen R."/>
            <person name="Nieduszynski C.A."/>
            <person name="Spatafora J.W."/>
            <person name="Friedman N."/>
            <person name="Dalgaard J.Z."/>
            <person name="Baumann P."/>
            <person name="Niki H."/>
            <person name="Regev A."/>
            <person name="Nusbaum C."/>
        </authorList>
    </citation>
    <scope>NUCLEOTIDE SEQUENCE [LARGE SCALE GENOMIC DNA]</scope>
    <source>
        <strain evidence="6">yFS275 / FY16936</strain>
    </source>
</reference>
<dbReference type="SUPFAM" id="SSF50978">
    <property type="entry name" value="WD40 repeat-like"/>
    <property type="match status" value="1"/>
</dbReference>
<feature type="repeat" description="WD" evidence="3">
    <location>
        <begin position="165"/>
        <end position="195"/>
    </location>
</feature>
<dbReference type="SMART" id="SM00320">
    <property type="entry name" value="WD40"/>
    <property type="match status" value="6"/>
</dbReference>
<dbReference type="AlphaFoldDB" id="B6K479"/>
<evidence type="ECO:0000313" key="6">
    <source>
        <dbReference type="Proteomes" id="UP000001744"/>
    </source>
</evidence>
<feature type="repeat" description="WD" evidence="3">
    <location>
        <begin position="205"/>
        <end position="239"/>
    </location>
</feature>
<organism evidence="5 6">
    <name type="scientific">Schizosaccharomyces japonicus (strain yFS275 / FY16936)</name>
    <name type="common">Fission yeast</name>
    <dbReference type="NCBI Taxonomy" id="402676"/>
    <lineage>
        <taxon>Eukaryota</taxon>
        <taxon>Fungi</taxon>
        <taxon>Dikarya</taxon>
        <taxon>Ascomycota</taxon>
        <taxon>Taphrinomycotina</taxon>
        <taxon>Schizosaccharomycetes</taxon>
        <taxon>Schizosaccharomycetales</taxon>
        <taxon>Schizosaccharomycetaceae</taxon>
        <taxon>Schizosaccharomyces</taxon>
    </lineage>
</organism>
<accession>B6K479</accession>
<dbReference type="eggNOG" id="KOG0283">
    <property type="taxonomic scope" value="Eukaryota"/>
</dbReference>
<dbReference type="InterPro" id="IPR001680">
    <property type="entry name" value="WD40_rpt"/>
</dbReference>
<keyword evidence="1 3" id="KW-0853">WD repeat</keyword>
<feature type="region of interest" description="Disordered" evidence="4">
    <location>
        <begin position="1"/>
        <end position="22"/>
    </location>
</feature>
<dbReference type="PANTHER" id="PTHR14221:SF65">
    <property type="entry name" value="WDR44 FAMILY WD REPEAT PROTEIN"/>
    <property type="match status" value="1"/>
</dbReference>
<dbReference type="InterPro" id="IPR040324">
    <property type="entry name" value="WDR44/Dgr2"/>
</dbReference>
<dbReference type="InterPro" id="IPR015943">
    <property type="entry name" value="WD40/YVTN_repeat-like_dom_sf"/>
</dbReference>
<dbReference type="Gene3D" id="2.130.10.10">
    <property type="entry name" value="YVTN repeat-like/Quinoprotein amine dehydrogenase"/>
    <property type="match status" value="1"/>
</dbReference>
<evidence type="ECO:0000256" key="2">
    <source>
        <dbReference type="ARBA" id="ARBA00022737"/>
    </source>
</evidence>
<evidence type="ECO:0000256" key="3">
    <source>
        <dbReference type="PROSITE-ProRule" id="PRU00221"/>
    </source>
</evidence>
<dbReference type="PANTHER" id="PTHR14221">
    <property type="entry name" value="WD REPEAT DOMAIN 44"/>
    <property type="match status" value="1"/>
</dbReference>
<evidence type="ECO:0000313" key="5">
    <source>
        <dbReference type="EMBL" id="EEB08286.1"/>
    </source>
</evidence>
<dbReference type="PROSITE" id="PS50082">
    <property type="entry name" value="WD_REPEATS_2"/>
    <property type="match status" value="2"/>
</dbReference>
<dbReference type="HOGENOM" id="CLU_465518_0_0_1"/>
<dbReference type="Pfam" id="PF00400">
    <property type="entry name" value="WD40"/>
    <property type="match status" value="2"/>
</dbReference>
<dbReference type="PROSITE" id="PS50294">
    <property type="entry name" value="WD_REPEATS_REGION"/>
    <property type="match status" value="1"/>
</dbReference>
<gene>
    <name evidence="5" type="ORF">SJAG_03432</name>
</gene>
<dbReference type="InterPro" id="IPR036322">
    <property type="entry name" value="WD40_repeat_dom_sf"/>
</dbReference>
<dbReference type="JaponicusDB" id="SJAG_03432"/>
<sequence length="523" mass="58818">MSTHHRLSLSKFHNSTPDEGANTDYMVTKQECNHIALSGPGNDCFAEGKEAEKLLPIRYIPTVTGHMGKKCEPQLSRLYVAQILSPTDICDKTVCSRRRADGVEDVHPVWASEISHTGKYLATAGKKSVVQIWRVVDFKSLANLNVTSTEYADASVFTPKPILECKGHTADILCISWSKNDFLLTSSNDATVRLWHPKVQNCLAVFKHTEIVMSVAFHPIDDRYFISGTLDSRLLLWSILDRKPIWQRACTDLISTVAFFPDGRTIALGFFNGKCTLYTTDKLKPLRTFSMHKSASKNAKCRVTGLQCVNCVPQNTQSNVLILISTTDSRIRVYSLLTSDYIMNVKNVSNPRGQILARFNDNNRFIITGGMHNVVVVYHIPQSFLVMASTKGAHAFIRKLPYEMFQLGERHITSCLIAPQNTSLLLAQSGDIMYRLSGLIKSSATSDESWHLPVGTDFDIIICTDELGRILICRQDINDLHRKQSLHTSENLKLVIPFYNFCAKRTANTFEFRLRNFLSTIGE</sequence>
<dbReference type="GeneID" id="7051630"/>
<dbReference type="OrthoDB" id="5356997at2759"/>
<name>B6K479_SCHJY</name>
<dbReference type="Proteomes" id="UP000001744">
    <property type="component" value="Unassembled WGS sequence"/>
</dbReference>
<keyword evidence="2" id="KW-0677">Repeat</keyword>
<evidence type="ECO:0000256" key="1">
    <source>
        <dbReference type="ARBA" id="ARBA00022574"/>
    </source>
</evidence>
<proteinExistence type="predicted"/>
<dbReference type="RefSeq" id="XP_002174579.1">
    <property type="nucleotide sequence ID" value="XM_002174543.2"/>
</dbReference>